<feature type="region of interest" description="Disordered" evidence="1">
    <location>
        <begin position="1"/>
        <end position="22"/>
    </location>
</feature>
<evidence type="ECO:0000313" key="3">
    <source>
        <dbReference type="Proteomes" id="UP000176198"/>
    </source>
</evidence>
<name>A0A1F7WI19_9BACT</name>
<feature type="compositionally biased region" description="Basic and acidic residues" evidence="1">
    <location>
        <begin position="59"/>
        <end position="69"/>
    </location>
</feature>
<dbReference type="AlphaFoldDB" id="A0A1F7WI19"/>
<feature type="region of interest" description="Disordered" evidence="1">
    <location>
        <begin position="38"/>
        <end position="69"/>
    </location>
</feature>
<sequence length="69" mass="7555">MSPGKEQEQKAYNPTQKHPSAEEIIRQLEAKGIPIVEDTGGEMTVPTGENFDANPPHPTHLDPEAKPQP</sequence>
<accession>A0A1F7WI19</accession>
<dbReference type="EMBL" id="MGFJ01000032">
    <property type="protein sequence ID" value="OGM02049.1"/>
    <property type="molecule type" value="Genomic_DNA"/>
</dbReference>
<evidence type="ECO:0000256" key="1">
    <source>
        <dbReference type="SAM" id="MobiDB-lite"/>
    </source>
</evidence>
<organism evidence="2 3">
    <name type="scientific">Candidatus Woesebacteria bacterium GWA1_41_8</name>
    <dbReference type="NCBI Taxonomy" id="1802471"/>
    <lineage>
        <taxon>Bacteria</taxon>
        <taxon>Candidatus Woeseibacteriota</taxon>
    </lineage>
</organism>
<evidence type="ECO:0000313" key="2">
    <source>
        <dbReference type="EMBL" id="OGM02049.1"/>
    </source>
</evidence>
<gene>
    <name evidence="2" type="ORF">A2115_02595</name>
</gene>
<dbReference type="Proteomes" id="UP000176198">
    <property type="component" value="Unassembled WGS sequence"/>
</dbReference>
<protein>
    <submittedName>
        <fullName evidence="2">Uncharacterized protein</fullName>
    </submittedName>
</protein>
<comment type="caution">
    <text evidence="2">The sequence shown here is derived from an EMBL/GenBank/DDBJ whole genome shotgun (WGS) entry which is preliminary data.</text>
</comment>
<proteinExistence type="predicted"/>
<reference evidence="2 3" key="1">
    <citation type="journal article" date="2016" name="Nat. Commun.">
        <title>Thousands of microbial genomes shed light on interconnected biogeochemical processes in an aquifer system.</title>
        <authorList>
            <person name="Anantharaman K."/>
            <person name="Brown C.T."/>
            <person name="Hug L.A."/>
            <person name="Sharon I."/>
            <person name="Castelle C.J."/>
            <person name="Probst A.J."/>
            <person name="Thomas B.C."/>
            <person name="Singh A."/>
            <person name="Wilkins M.J."/>
            <person name="Karaoz U."/>
            <person name="Brodie E.L."/>
            <person name="Williams K.H."/>
            <person name="Hubbard S.S."/>
            <person name="Banfield J.F."/>
        </authorList>
    </citation>
    <scope>NUCLEOTIDE SEQUENCE [LARGE SCALE GENOMIC DNA]</scope>
</reference>
<dbReference type="STRING" id="1802471.A2115_02595"/>